<name>A0A0F9DI68_9ZZZZ</name>
<accession>A0A0F9DI68</accession>
<dbReference type="Gene3D" id="3.40.960.10">
    <property type="entry name" value="VSR Endonuclease"/>
    <property type="match status" value="1"/>
</dbReference>
<evidence type="ECO:0008006" key="2">
    <source>
        <dbReference type="Google" id="ProtNLM"/>
    </source>
</evidence>
<organism evidence="1">
    <name type="scientific">marine sediment metagenome</name>
    <dbReference type="NCBI Taxonomy" id="412755"/>
    <lineage>
        <taxon>unclassified sequences</taxon>
        <taxon>metagenomes</taxon>
        <taxon>ecological metagenomes</taxon>
    </lineage>
</organism>
<dbReference type="AlphaFoldDB" id="A0A0F9DI68"/>
<proteinExistence type="predicted"/>
<sequence length="77" mass="8887">MVDFLVNAGFDIVIPEVQFGGFSVDALLADEWVAFEADGEYWHRNRQENDIARDEYLLKEFNLPVIRLTQVEIGELV</sequence>
<protein>
    <recommendedName>
        <fullName evidence="2">DUF559 domain-containing protein</fullName>
    </recommendedName>
</protein>
<evidence type="ECO:0000313" key="1">
    <source>
        <dbReference type="EMBL" id="KKL61324.1"/>
    </source>
</evidence>
<comment type="caution">
    <text evidence="1">The sequence shown here is derived from an EMBL/GenBank/DDBJ whole genome shotgun (WGS) entry which is preliminary data.</text>
</comment>
<dbReference type="EMBL" id="LAZR01028854">
    <property type="protein sequence ID" value="KKL61324.1"/>
    <property type="molecule type" value="Genomic_DNA"/>
</dbReference>
<reference evidence="1" key="1">
    <citation type="journal article" date="2015" name="Nature">
        <title>Complex archaea that bridge the gap between prokaryotes and eukaryotes.</title>
        <authorList>
            <person name="Spang A."/>
            <person name="Saw J.H."/>
            <person name="Jorgensen S.L."/>
            <person name="Zaremba-Niedzwiedzka K."/>
            <person name="Martijn J."/>
            <person name="Lind A.E."/>
            <person name="van Eijk R."/>
            <person name="Schleper C."/>
            <person name="Guy L."/>
            <person name="Ettema T.J."/>
        </authorList>
    </citation>
    <scope>NUCLEOTIDE SEQUENCE</scope>
</reference>
<gene>
    <name evidence="1" type="ORF">LCGC14_2196450</name>
</gene>